<evidence type="ECO:0008006" key="3">
    <source>
        <dbReference type="Google" id="ProtNLM"/>
    </source>
</evidence>
<organism evidence="1 2">
    <name type="scientific">Xylaria multiplex</name>
    <dbReference type="NCBI Taxonomy" id="323545"/>
    <lineage>
        <taxon>Eukaryota</taxon>
        <taxon>Fungi</taxon>
        <taxon>Dikarya</taxon>
        <taxon>Ascomycota</taxon>
        <taxon>Pezizomycotina</taxon>
        <taxon>Sordariomycetes</taxon>
        <taxon>Xylariomycetidae</taxon>
        <taxon>Xylariales</taxon>
        <taxon>Xylariaceae</taxon>
        <taxon>Xylaria</taxon>
    </lineage>
</organism>
<reference evidence="1 2" key="1">
    <citation type="submission" date="2019-12" db="EMBL/GenBank/DDBJ databases">
        <title>Draft genome sequence of the ascomycete Xylaria multiplex DSM 110363.</title>
        <authorList>
            <person name="Buettner E."/>
            <person name="Kellner H."/>
        </authorList>
    </citation>
    <scope>NUCLEOTIDE SEQUENCE [LARGE SCALE GENOMIC DNA]</scope>
    <source>
        <strain evidence="1 2">DSM 110363</strain>
    </source>
</reference>
<dbReference type="PANTHER" id="PTHR45458:SF3">
    <property type="entry name" value="CHAIN DEHYDROGENASE (ATSC), PUTATIVE-RELATED"/>
    <property type="match status" value="1"/>
</dbReference>
<dbReference type="InterPro" id="IPR052184">
    <property type="entry name" value="SDR_enzymes"/>
</dbReference>
<dbReference type="GO" id="GO:0016616">
    <property type="term" value="F:oxidoreductase activity, acting on the CH-OH group of donors, NAD or NADP as acceptor"/>
    <property type="evidence" value="ECO:0007669"/>
    <property type="project" value="TreeGrafter"/>
</dbReference>
<evidence type="ECO:0000313" key="2">
    <source>
        <dbReference type="Proteomes" id="UP000481858"/>
    </source>
</evidence>
<protein>
    <recommendedName>
        <fullName evidence="3">Ketoreductase (KR) domain-containing protein</fullName>
    </recommendedName>
</protein>
<dbReference type="Proteomes" id="UP000481858">
    <property type="component" value="Unassembled WGS sequence"/>
</dbReference>
<name>A0A7C8MZT3_9PEZI</name>
<dbReference type="PANTHER" id="PTHR45458">
    <property type="entry name" value="SHORT-CHAIN DEHYDROGENASE/REDUCTASE SDR"/>
    <property type="match status" value="1"/>
</dbReference>
<dbReference type="InParanoid" id="A0A7C8MZT3"/>
<dbReference type="Gene3D" id="3.40.50.720">
    <property type="entry name" value="NAD(P)-binding Rossmann-like Domain"/>
    <property type="match status" value="2"/>
</dbReference>
<dbReference type="OrthoDB" id="542013at2759"/>
<accession>A0A7C8MZT3</accession>
<dbReference type="SUPFAM" id="SSF51735">
    <property type="entry name" value="NAD(P)-binding Rossmann-fold domains"/>
    <property type="match status" value="2"/>
</dbReference>
<dbReference type="Pfam" id="PF00106">
    <property type="entry name" value="adh_short"/>
    <property type="match status" value="2"/>
</dbReference>
<dbReference type="AlphaFoldDB" id="A0A7C8MZT3"/>
<evidence type="ECO:0000313" key="1">
    <source>
        <dbReference type="EMBL" id="KAF2963037.1"/>
    </source>
</evidence>
<sequence>MSSELKNRASFEATVFGFLCRQFTRQKRLPADTQLTDQVAIVTGSNVGLGLEACRQLLRLGLAQLIMAVRSQSRGDEAAQMLREEFSTSDISVWIVDLESYESIRAFTNRCSVLPRLDIVILNAGIMKSPFTIVPTTRHETMLQVNYLSTALLALLLLPILKERGGGTRPPVLTVVGSDRAYEVNIAKEGPVLYQLDRSEHFTQFDWYGKTKLLLTLFVAELAELVDGDDVLVNMANPGMTKGTEFFRGTRAFMRPIISFGQFLLARPVEVAASIYVDAVCARGKESHGSFLSDWTIKPYPPIYYTLEGREFEFLRQISKNPINTVIGIVRDRPTTLKKVSEELSGRSNIHILQADITDYNSIKEAVEDTATLTGGALDYLIANAAYVSQLDAYDPIGTLGDKPQEFEDDLLKSFKVNVVANIHLLNQFMPLILNGQTKKVIVLSTGHADLDSIRLFDLDVATGYAISKAAMNVAVAKFSAQYRKDGVLVISICPGLADTGQFANATPMQLQSAAGLMDKFQQYAPNFTGPGTPKDAVSAVISVWEKATIENGDAGNFVSHYGNKQWL</sequence>
<dbReference type="InterPro" id="IPR002347">
    <property type="entry name" value="SDR_fam"/>
</dbReference>
<comment type="caution">
    <text evidence="1">The sequence shown here is derived from an EMBL/GenBank/DDBJ whole genome shotgun (WGS) entry which is preliminary data.</text>
</comment>
<gene>
    <name evidence="1" type="ORF">GQX73_g10549</name>
</gene>
<dbReference type="InterPro" id="IPR036291">
    <property type="entry name" value="NAD(P)-bd_dom_sf"/>
</dbReference>
<dbReference type="PRINTS" id="PR00081">
    <property type="entry name" value="GDHRDH"/>
</dbReference>
<dbReference type="EMBL" id="WUBL01000239">
    <property type="protein sequence ID" value="KAF2963037.1"/>
    <property type="molecule type" value="Genomic_DNA"/>
</dbReference>
<proteinExistence type="predicted"/>
<keyword evidence="2" id="KW-1185">Reference proteome</keyword>